<evidence type="ECO:0000313" key="8">
    <source>
        <dbReference type="EMBL" id="KFU82482.1"/>
    </source>
</evidence>
<dbReference type="InterPro" id="IPR050072">
    <property type="entry name" value="Peptidase_M20A"/>
</dbReference>
<dbReference type="RefSeq" id="WP_241783309.1">
    <property type="nucleotide sequence ID" value="NZ_JFBM01000003.1"/>
</dbReference>
<evidence type="ECO:0000256" key="6">
    <source>
        <dbReference type="SAM" id="MobiDB-lite"/>
    </source>
</evidence>
<dbReference type="GO" id="GO:0016787">
    <property type="term" value="F:hydrolase activity"/>
    <property type="evidence" value="ECO:0007669"/>
    <property type="project" value="UniProtKB-KW"/>
</dbReference>
<comment type="similarity">
    <text evidence="2">Belongs to the peptidase M20A family.</text>
</comment>
<sequence>MAELETRGELPDRNVPSSEKVRPGDAIADAGSRIDAELDVVEVCSRLIRFDTTNRGDGDAEGEREAAEYVASLLSGLGIGSKIIESAPRRANVIARVPGTDPSLPALLVQGHLDVVPADAADWSVDPFSGEIRDGFLWGRGAVDMKDFCAMVLAALATGVRPRRDIVLAFVADEEDKGEYGAHWLAATHRDLFDGCAAAISESGAYTYHVPAADGRTVRLYPVATAERGTAHLRLTAKGRAGHGSRPNDENAVTRLVTALGKIAAHRWPVQLTPTVQAFLERTGEALGVPIDLSDVDGTIARLGPAGALVVPTVRNSTTPTMLDAGYKVNVIPTSAEAQVDVRVLPGTEPDLFAELDAMLGEGVTREFVAHQPPVQAPVDSPWFDAMADALRSQDPEAVVVPYCMGGGTDAKAFSPLGIDCYGFAPLWLPEGFPYRAMAHGVDERVPVEGLRFGTRVLRHFLENC</sequence>
<evidence type="ECO:0000256" key="1">
    <source>
        <dbReference type="ARBA" id="ARBA00001947"/>
    </source>
</evidence>
<name>A0A2P2G0J1_AMYLU</name>
<reference evidence="8 9" key="1">
    <citation type="journal article" date="2014" name="Genome Announc.">
        <title>Draft Genome Sequence of Amycolatopsis lurida NRRL 2430, Producer of the Glycopeptide Family Antibiotic Ristocetin.</title>
        <authorList>
            <person name="Kwun M.J."/>
            <person name="Hong H.J."/>
        </authorList>
    </citation>
    <scope>NUCLEOTIDE SEQUENCE [LARGE SCALE GENOMIC DNA]</scope>
    <source>
        <strain evidence="8 9">NRRL 2430</strain>
    </source>
</reference>
<keyword evidence="9" id="KW-1185">Reference proteome</keyword>
<dbReference type="PANTHER" id="PTHR43808">
    <property type="entry name" value="ACETYLORNITHINE DEACETYLASE"/>
    <property type="match status" value="1"/>
</dbReference>
<evidence type="ECO:0000256" key="4">
    <source>
        <dbReference type="ARBA" id="ARBA00022801"/>
    </source>
</evidence>
<dbReference type="Pfam" id="PF01546">
    <property type="entry name" value="Peptidase_M20"/>
    <property type="match status" value="1"/>
</dbReference>
<dbReference type="Gene3D" id="3.40.630.10">
    <property type="entry name" value="Zn peptidases"/>
    <property type="match status" value="1"/>
</dbReference>
<accession>A0A2P2G0J1</accession>
<comment type="cofactor">
    <cofactor evidence="1">
        <name>Zn(2+)</name>
        <dbReference type="ChEBI" id="CHEBI:29105"/>
    </cofactor>
</comment>
<dbReference type="Pfam" id="PF07687">
    <property type="entry name" value="M20_dimer"/>
    <property type="match status" value="1"/>
</dbReference>
<dbReference type="SUPFAM" id="SSF55031">
    <property type="entry name" value="Bacterial exopeptidase dimerisation domain"/>
    <property type="match status" value="1"/>
</dbReference>
<feature type="compositionally biased region" description="Basic and acidic residues" evidence="6">
    <location>
        <begin position="1"/>
        <end position="12"/>
    </location>
</feature>
<dbReference type="SUPFAM" id="SSF53187">
    <property type="entry name" value="Zn-dependent exopeptidases"/>
    <property type="match status" value="1"/>
</dbReference>
<dbReference type="InterPro" id="IPR036264">
    <property type="entry name" value="Bact_exopeptidase_dim_dom"/>
</dbReference>
<comment type="caution">
    <text evidence="8">The sequence shown here is derived from an EMBL/GenBank/DDBJ whole genome shotgun (WGS) entry which is preliminary data.</text>
</comment>
<keyword evidence="5" id="KW-0862">Zinc</keyword>
<dbReference type="Gene3D" id="1.10.150.900">
    <property type="match status" value="1"/>
</dbReference>
<evidence type="ECO:0000256" key="5">
    <source>
        <dbReference type="ARBA" id="ARBA00022833"/>
    </source>
</evidence>
<dbReference type="InterPro" id="IPR002933">
    <property type="entry name" value="Peptidase_M20"/>
</dbReference>
<proteinExistence type="inferred from homology"/>
<feature type="region of interest" description="Disordered" evidence="6">
    <location>
        <begin position="1"/>
        <end position="24"/>
    </location>
</feature>
<keyword evidence="4" id="KW-0378">Hydrolase</keyword>
<keyword evidence="3" id="KW-0479">Metal-binding</keyword>
<dbReference type="InterPro" id="IPR011650">
    <property type="entry name" value="Peptidase_M20_dimer"/>
</dbReference>
<feature type="domain" description="Peptidase M20 dimerisation" evidence="7">
    <location>
        <begin position="225"/>
        <end position="356"/>
    </location>
</feature>
<organism evidence="8 9">
    <name type="scientific">Amycolatopsis lurida NRRL 2430</name>
    <dbReference type="NCBI Taxonomy" id="1460371"/>
    <lineage>
        <taxon>Bacteria</taxon>
        <taxon>Bacillati</taxon>
        <taxon>Actinomycetota</taxon>
        <taxon>Actinomycetes</taxon>
        <taxon>Pseudonocardiales</taxon>
        <taxon>Pseudonocardiaceae</taxon>
        <taxon>Amycolatopsis</taxon>
    </lineage>
</organism>
<dbReference type="FunFam" id="1.10.150.900:FF:000002">
    <property type="entry name" value="M20/M25/M40 family peptidase"/>
    <property type="match status" value="1"/>
</dbReference>
<dbReference type="PANTHER" id="PTHR43808:SF8">
    <property type="entry name" value="PEPTIDASE M20 DIMERISATION DOMAIN-CONTAINING PROTEIN"/>
    <property type="match status" value="1"/>
</dbReference>
<dbReference type="GO" id="GO:0046872">
    <property type="term" value="F:metal ion binding"/>
    <property type="evidence" value="ECO:0007669"/>
    <property type="project" value="UniProtKB-KW"/>
</dbReference>
<dbReference type="AlphaFoldDB" id="A0A2P2G0J1"/>
<gene>
    <name evidence="8" type="ORF">BB31_05820</name>
</gene>
<evidence type="ECO:0000256" key="2">
    <source>
        <dbReference type="ARBA" id="ARBA00006247"/>
    </source>
</evidence>
<dbReference type="NCBIfam" id="NF005913">
    <property type="entry name" value="PRK07906.1"/>
    <property type="match status" value="1"/>
</dbReference>
<protein>
    <recommendedName>
        <fullName evidence="7">Peptidase M20 dimerisation domain-containing protein</fullName>
    </recommendedName>
</protein>
<evidence type="ECO:0000256" key="3">
    <source>
        <dbReference type="ARBA" id="ARBA00022723"/>
    </source>
</evidence>
<evidence type="ECO:0000259" key="7">
    <source>
        <dbReference type="Pfam" id="PF07687"/>
    </source>
</evidence>
<dbReference type="EMBL" id="JFBM01000003">
    <property type="protein sequence ID" value="KFU82482.1"/>
    <property type="molecule type" value="Genomic_DNA"/>
</dbReference>
<dbReference type="Proteomes" id="UP000256220">
    <property type="component" value="Unassembled WGS sequence"/>
</dbReference>
<evidence type="ECO:0000313" key="9">
    <source>
        <dbReference type="Proteomes" id="UP000256220"/>
    </source>
</evidence>
<dbReference type="Gene3D" id="3.30.70.360">
    <property type="match status" value="1"/>
</dbReference>